<dbReference type="EMBL" id="MU001786">
    <property type="protein sequence ID" value="KAF2798343.1"/>
    <property type="molecule type" value="Genomic_DNA"/>
</dbReference>
<gene>
    <name evidence="12" type="ORF">K505DRAFT_233490</name>
</gene>
<dbReference type="InterPro" id="IPR000719">
    <property type="entry name" value="Prot_kinase_dom"/>
</dbReference>
<evidence type="ECO:0000313" key="12">
    <source>
        <dbReference type="EMBL" id="KAF2798343.1"/>
    </source>
</evidence>
<evidence type="ECO:0000313" key="13">
    <source>
        <dbReference type="Proteomes" id="UP000799757"/>
    </source>
</evidence>
<comment type="similarity">
    <text evidence="1">Belongs to the protein kinase superfamily. AGC Ser/Thr protein kinase family.</text>
</comment>
<sequence length="634" mass="69641">MASEKRTFSGLPLSSNKPVNGSNSQVSQKIKNFFRINSLGSNESKDRKHSDDASANAAPKNDSKSSFRQSRFLPHISRNRSHTVASEGHPLDDGVSPTAHANPYFIHQGPPALRHHNEGSVPPSPPDTPSIPTTKIDTVSGVNDSATTAGKEELARKLRRVASAPNAQGLFSSGKSTERPQTAELGKEPLVQHGNSSTLSMVETLTPSSDHLLSVDPLKGIPSPGQIRNAVAFRRTYSSNSIKVRNVEVGPGSFDKIKLIGKGDVGKVYLVREKKSSRLYAMKVLSKKEMIKRNKIKRALAEQEILATSNHPFIVTLYHSFQSEDHLYLCMEYCSGGEFFRALQTRPNKCVDEDAARFYAAEVTAALEYLHLMGFIYRDLKPENILLHQSGHIMLSDFDLSKQSDPGGRPTMIVGRNGTSSSNLPTIDTKSCIANFRTNSFVGTEEYIAPEVIKGCGHTSAVDWWTLGILVYEMLYGTTPFKGKNRNATFANILRDDVPFPDGSGSPSVSNLCKSLVRKLLIKDELRRLGSRAGASDVKTHPFFRTTQWALLRHSKPPMIPHQGRGVETPNFRNVKESQSVDISAAKAKGVPLDSGLATPMGEVVDPFEEFNSVTLHHDGDDQNEPQIIHASHR</sequence>
<keyword evidence="4" id="KW-0808">Transferase</keyword>
<evidence type="ECO:0000256" key="1">
    <source>
        <dbReference type="ARBA" id="ARBA00009903"/>
    </source>
</evidence>
<evidence type="ECO:0000256" key="6">
    <source>
        <dbReference type="ARBA" id="ARBA00022777"/>
    </source>
</evidence>
<dbReference type="GO" id="GO:0005524">
    <property type="term" value="F:ATP binding"/>
    <property type="evidence" value="ECO:0007669"/>
    <property type="project" value="UniProtKB-KW"/>
</dbReference>
<dbReference type="FunFam" id="1.10.510.10:FF:000121">
    <property type="entry name" value="Serine/threonine-protein kinase nrc-2"/>
    <property type="match status" value="1"/>
</dbReference>
<protein>
    <recommendedName>
        <fullName evidence="2">non-specific serine/threonine protein kinase</fullName>
        <ecNumber evidence="2">2.7.11.1</ecNumber>
    </recommendedName>
</protein>
<evidence type="ECO:0000256" key="7">
    <source>
        <dbReference type="ARBA" id="ARBA00022840"/>
    </source>
</evidence>
<feature type="compositionally biased region" description="Polar residues" evidence="10">
    <location>
        <begin position="12"/>
        <end position="30"/>
    </location>
</feature>
<dbReference type="Pfam" id="PF00069">
    <property type="entry name" value="Pkinase"/>
    <property type="match status" value="1"/>
</dbReference>
<feature type="region of interest" description="Disordered" evidence="10">
    <location>
        <begin position="1"/>
        <end position="145"/>
    </location>
</feature>
<dbReference type="AlphaFoldDB" id="A0A6A6XQB8"/>
<comment type="catalytic activity">
    <reaction evidence="9">
        <text>L-seryl-[protein] + ATP = O-phospho-L-seryl-[protein] + ADP + H(+)</text>
        <dbReference type="Rhea" id="RHEA:17989"/>
        <dbReference type="Rhea" id="RHEA-COMP:9863"/>
        <dbReference type="Rhea" id="RHEA-COMP:11604"/>
        <dbReference type="ChEBI" id="CHEBI:15378"/>
        <dbReference type="ChEBI" id="CHEBI:29999"/>
        <dbReference type="ChEBI" id="CHEBI:30616"/>
        <dbReference type="ChEBI" id="CHEBI:83421"/>
        <dbReference type="ChEBI" id="CHEBI:456216"/>
        <dbReference type="EC" id="2.7.11.1"/>
    </reaction>
</comment>
<feature type="domain" description="Protein kinase" evidence="11">
    <location>
        <begin position="254"/>
        <end position="544"/>
    </location>
</feature>
<reference evidence="12" key="1">
    <citation type="journal article" date="2020" name="Stud. Mycol.">
        <title>101 Dothideomycetes genomes: a test case for predicting lifestyles and emergence of pathogens.</title>
        <authorList>
            <person name="Haridas S."/>
            <person name="Albert R."/>
            <person name="Binder M."/>
            <person name="Bloem J."/>
            <person name="Labutti K."/>
            <person name="Salamov A."/>
            <person name="Andreopoulos B."/>
            <person name="Baker S."/>
            <person name="Barry K."/>
            <person name="Bills G."/>
            <person name="Bluhm B."/>
            <person name="Cannon C."/>
            <person name="Castanera R."/>
            <person name="Culley D."/>
            <person name="Daum C."/>
            <person name="Ezra D."/>
            <person name="Gonzalez J."/>
            <person name="Henrissat B."/>
            <person name="Kuo A."/>
            <person name="Liang C."/>
            <person name="Lipzen A."/>
            <person name="Lutzoni F."/>
            <person name="Magnuson J."/>
            <person name="Mondo S."/>
            <person name="Nolan M."/>
            <person name="Ohm R."/>
            <person name="Pangilinan J."/>
            <person name="Park H.-J."/>
            <person name="Ramirez L."/>
            <person name="Alfaro M."/>
            <person name="Sun H."/>
            <person name="Tritt A."/>
            <person name="Yoshinaga Y."/>
            <person name="Zwiers L.-H."/>
            <person name="Turgeon B."/>
            <person name="Goodwin S."/>
            <person name="Spatafora J."/>
            <person name="Crous P."/>
            <person name="Grigoriev I."/>
        </authorList>
    </citation>
    <scope>NUCLEOTIDE SEQUENCE</scope>
    <source>
        <strain evidence="12">CBS 109.77</strain>
    </source>
</reference>
<dbReference type="EC" id="2.7.11.1" evidence="2"/>
<evidence type="ECO:0000256" key="9">
    <source>
        <dbReference type="ARBA" id="ARBA00048679"/>
    </source>
</evidence>
<organism evidence="12 13">
    <name type="scientific">Melanomma pulvis-pyrius CBS 109.77</name>
    <dbReference type="NCBI Taxonomy" id="1314802"/>
    <lineage>
        <taxon>Eukaryota</taxon>
        <taxon>Fungi</taxon>
        <taxon>Dikarya</taxon>
        <taxon>Ascomycota</taxon>
        <taxon>Pezizomycotina</taxon>
        <taxon>Dothideomycetes</taxon>
        <taxon>Pleosporomycetidae</taxon>
        <taxon>Pleosporales</taxon>
        <taxon>Melanommataceae</taxon>
        <taxon>Melanomma</taxon>
    </lineage>
</organism>
<dbReference type="Gene3D" id="3.30.200.20">
    <property type="entry name" value="Phosphorylase Kinase, domain 1"/>
    <property type="match status" value="1"/>
</dbReference>
<dbReference type="InterPro" id="IPR008271">
    <property type="entry name" value="Ser/Thr_kinase_AS"/>
</dbReference>
<dbReference type="CDD" id="cd05574">
    <property type="entry name" value="STKc_phototropin_like"/>
    <property type="match status" value="1"/>
</dbReference>
<dbReference type="FunFam" id="3.30.200.20:FF:000078">
    <property type="entry name" value="Serine/threonine-protein kinase nrc-2"/>
    <property type="match status" value="1"/>
</dbReference>
<keyword evidence="7" id="KW-0067">ATP-binding</keyword>
<dbReference type="SMART" id="SM00220">
    <property type="entry name" value="S_TKc"/>
    <property type="match status" value="1"/>
</dbReference>
<feature type="region of interest" description="Disordered" evidence="10">
    <location>
        <begin position="615"/>
        <end position="634"/>
    </location>
</feature>
<dbReference type="Gene3D" id="1.10.510.10">
    <property type="entry name" value="Transferase(Phosphotransferase) domain 1"/>
    <property type="match status" value="1"/>
</dbReference>
<proteinExistence type="inferred from homology"/>
<feature type="compositionally biased region" description="Basic and acidic residues" evidence="10">
    <location>
        <begin position="43"/>
        <end position="52"/>
    </location>
</feature>
<evidence type="ECO:0000259" key="11">
    <source>
        <dbReference type="PROSITE" id="PS50011"/>
    </source>
</evidence>
<keyword evidence="6 12" id="KW-0418">Kinase</keyword>
<dbReference type="GO" id="GO:0004674">
    <property type="term" value="F:protein serine/threonine kinase activity"/>
    <property type="evidence" value="ECO:0007669"/>
    <property type="project" value="UniProtKB-KW"/>
</dbReference>
<evidence type="ECO:0000256" key="3">
    <source>
        <dbReference type="ARBA" id="ARBA00022527"/>
    </source>
</evidence>
<name>A0A6A6XQB8_9PLEO</name>
<evidence type="ECO:0000256" key="5">
    <source>
        <dbReference type="ARBA" id="ARBA00022741"/>
    </source>
</evidence>
<dbReference type="PANTHER" id="PTHR45637">
    <property type="entry name" value="FLIPPASE KINASE 1-RELATED"/>
    <property type="match status" value="1"/>
</dbReference>
<keyword evidence="13" id="KW-1185">Reference proteome</keyword>
<evidence type="ECO:0000256" key="4">
    <source>
        <dbReference type="ARBA" id="ARBA00022679"/>
    </source>
</evidence>
<dbReference type="SUPFAM" id="SSF56112">
    <property type="entry name" value="Protein kinase-like (PK-like)"/>
    <property type="match status" value="1"/>
</dbReference>
<evidence type="ECO:0000256" key="2">
    <source>
        <dbReference type="ARBA" id="ARBA00012513"/>
    </source>
</evidence>
<dbReference type="InterPro" id="IPR011009">
    <property type="entry name" value="Kinase-like_dom_sf"/>
</dbReference>
<dbReference type="Proteomes" id="UP000799757">
    <property type="component" value="Unassembled WGS sequence"/>
</dbReference>
<keyword evidence="5" id="KW-0547">Nucleotide-binding</keyword>
<comment type="catalytic activity">
    <reaction evidence="8">
        <text>L-threonyl-[protein] + ATP = O-phospho-L-threonyl-[protein] + ADP + H(+)</text>
        <dbReference type="Rhea" id="RHEA:46608"/>
        <dbReference type="Rhea" id="RHEA-COMP:11060"/>
        <dbReference type="Rhea" id="RHEA-COMP:11605"/>
        <dbReference type="ChEBI" id="CHEBI:15378"/>
        <dbReference type="ChEBI" id="CHEBI:30013"/>
        <dbReference type="ChEBI" id="CHEBI:30616"/>
        <dbReference type="ChEBI" id="CHEBI:61977"/>
        <dbReference type="ChEBI" id="CHEBI:456216"/>
        <dbReference type="EC" id="2.7.11.1"/>
    </reaction>
</comment>
<evidence type="ECO:0000256" key="8">
    <source>
        <dbReference type="ARBA" id="ARBA00047899"/>
    </source>
</evidence>
<evidence type="ECO:0000256" key="10">
    <source>
        <dbReference type="SAM" id="MobiDB-lite"/>
    </source>
</evidence>
<keyword evidence="3" id="KW-0723">Serine/threonine-protein kinase</keyword>
<dbReference type="PROSITE" id="PS00108">
    <property type="entry name" value="PROTEIN_KINASE_ST"/>
    <property type="match status" value="1"/>
</dbReference>
<dbReference type="OrthoDB" id="432483at2759"/>
<dbReference type="PROSITE" id="PS50011">
    <property type="entry name" value="PROTEIN_KINASE_DOM"/>
    <property type="match status" value="1"/>
</dbReference>
<accession>A0A6A6XQB8</accession>